<comment type="caution">
    <text evidence="2">The sequence shown here is derived from an EMBL/GenBank/DDBJ whole genome shotgun (WGS) entry which is preliminary data.</text>
</comment>
<feature type="transmembrane region" description="Helical" evidence="1">
    <location>
        <begin position="48"/>
        <end position="66"/>
    </location>
</feature>
<gene>
    <name evidence="2" type="ORF">UW84_C0016G0005</name>
</gene>
<reference evidence="2 3" key="1">
    <citation type="journal article" date="2015" name="Nature">
        <title>rRNA introns, odd ribosomes, and small enigmatic genomes across a large radiation of phyla.</title>
        <authorList>
            <person name="Brown C.T."/>
            <person name="Hug L.A."/>
            <person name="Thomas B.C."/>
            <person name="Sharon I."/>
            <person name="Castelle C.J."/>
            <person name="Singh A."/>
            <person name="Wilkins M.J."/>
            <person name="Williams K.H."/>
            <person name="Banfield J.F."/>
        </authorList>
    </citation>
    <scope>NUCLEOTIDE SEQUENCE [LARGE SCALE GENOMIC DNA]</scope>
</reference>
<evidence type="ECO:0000313" key="2">
    <source>
        <dbReference type="EMBL" id="KKT86121.1"/>
    </source>
</evidence>
<dbReference type="EMBL" id="LCJW01000016">
    <property type="protein sequence ID" value="KKT86121.1"/>
    <property type="molecule type" value="Genomic_DNA"/>
</dbReference>
<evidence type="ECO:0000313" key="3">
    <source>
        <dbReference type="Proteomes" id="UP000034797"/>
    </source>
</evidence>
<name>A0A0G1KR90_9BACT</name>
<organism evidence="2 3">
    <name type="scientific">Candidatus Collierbacteria bacterium GW2011_GWA2_44_99</name>
    <dbReference type="NCBI Taxonomy" id="1618380"/>
    <lineage>
        <taxon>Bacteria</taxon>
        <taxon>Candidatus Collieribacteriota</taxon>
    </lineage>
</organism>
<feature type="transmembrane region" description="Helical" evidence="1">
    <location>
        <begin position="78"/>
        <end position="102"/>
    </location>
</feature>
<evidence type="ECO:0000256" key="1">
    <source>
        <dbReference type="SAM" id="Phobius"/>
    </source>
</evidence>
<dbReference type="AlphaFoldDB" id="A0A0G1KR90"/>
<proteinExistence type="predicted"/>
<dbReference type="InterPro" id="IPR043993">
    <property type="entry name" value="T4SS_pilin"/>
</dbReference>
<accession>A0A0G1KR90</accession>
<keyword evidence="1" id="KW-0472">Membrane</keyword>
<protein>
    <recommendedName>
        <fullName evidence="4">TrbC/VIRB2 family protein</fullName>
    </recommendedName>
</protein>
<keyword evidence="1" id="KW-0812">Transmembrane</keyword>
<dbReference type="Pfam" id="PF18895">
    <property type="entry name" value="T4SS_pilin"/>
    <property type="match status" value="1"/>
</dbReference>
<dbReference type="Proteomes" id="UP000034797">
    <property type="component" value="Unassembled WGS sequence"/>
</dbReference>
<evidence type="ECO:0008006" key="4">
    <source>
        <dbReference type="Google" id="ProtNLM"/>
    </source>
</evidence>
<sequence length="116" mass="12311">MSFQLATPVYATTEAQKCWEGAEMASDGVATIQGITCVLQNVLQPLPALIALAAVVMIIMAGIRIINAGSDPKALAAAWASFTYALIGLILLAVVWLVLIIIKNFTGADITNFKFQ</sequence>
<keyword evidence="1" id="KW-1133">Transmembrane helix</keyword>